<dbReference type="GO" id="GO:0016055">
    <property type="term" value="P:Wnt signaling pathway"/>
    <property type="evidence" value="ECO:0007669"/>
    <property type="project" value="InterPro"/>
</dbReference>
<feature type="region of interest" description="Disordered" evidence="1">
    <location>
        <begin position="290"/>
        <end position="313"/>
    </location>
</feature>
<feature type="compositionally biased region" description="Polar residues" evidence="1">
    <location>
        <begin position="463"/>
        <end position="472"/>
    </location>
</feature>
<feature type="region of interest" description="Disordered" evidence="1">
    <location>
        <begin position="600"/>
        <end position="757"/>
    </location>
</feature>
<protein>
    <submittedName>
        <fullName evidence="2">Clathrin_bdg domain-containing protein</fullName>
    </submittedName>
</protein>
<feature type="compositionally biased region" description="Low complexity" evidence="1">
    <location>
        <begin position="50"/>
        <end position="66"/>
    </location>
</feature>
<dbReference type="GO" id="GO:0008013">
    <property type="term" value="F:beta-catenin binding"/>
    <property type="evidence" value="ECO:0007669"/>
    <property type="project" value="InterPro"/>
</dbReference>
<feature type="region of interest" description="Disordered" evidence="1">
    <location>
        <begin position="452"/>
        <end position="534"/>
    </location>
</feature>
<feature type="compositionally biased region" description="Polar residues" evidence="1">
    <location>
        <begin position="678"/>
        <end position="703"/>
    </location>
</feature>
<feature type="compositionally biased region" description="Acidic residues" evidence="1">
    <location>
        <begin position="1"/>
        <end position="11"/>
    </location>
</feature>
<dbReference type="AlphaFoldDB" id="A0A183BD19"/>
<feature type="compositionally biased region" description="Low complexity" evidence="1">
    <location>
        <begin position="652"/>
        <end position="666"/>
    </location>
</feature>
<name>A0A183BD19_9TREM</name>
<reference evidence="2" key="1">
    <citation type="submission" date="2016-06" db="UniProtKB">
        <authorList>
            <consortium name="WormBaseParasite"/>
        </authorList>
    </citation>
    <scope>IDENTIFICATION</scope>
</reference>
<organism evidence="2">
    <name type="scientific">Echinostoma caproni</name>
    <dbReference type="NCBI Taxonomy" id="27848"/>
    <lineage>
        <taxon>Eukaryota</taxon>
        <taxon>Metazoa</taxon>
        <taxon>Spiralia</taxon>
        <taxon>Lophotrochozoa</taxon>
        <taxon>Platyhelminthes</taxon>
        <taxon>Trematoda</taxon>
        <taxon>Digenea</taxon>
        <taxon>Plagiorchiida</taxon>
        <taxon>Echinostomata</taxon>
        <taxon>Echinostomatoidea</taxon>
        <taxon>Echinostomatidae</taxon>
        <taxon>Echinostoma</taxon>
    </lineage>
</organism>
<feature type="compositionally biased region" description="Polar residues" evidence="1">
    <location>
        <begin position="721"/>
        <end position="732"/>
    </location>
</feature>
<evidence type="ECO:0000313" key="2">
    <source>
        <dbReference type="WBParaSite" id="ECPE_0001714801-mRNA-1"/>
    </source>
</evidence>
<dbReference type="Pfam" id="PF05924">
    <property type="entry name" value="SAMP"/>
    <property type="match status" value="1"/>
</dbReference>
<dbReference type="WBParaSite" id="ECPE_0001714801-mRNA-1">
    <property type="protein sequence ID" value="ECPE_0001714801-mRNA-1"/>
    <property type="gene ID" value="ECPE_0001714801"/>
</dbReference>
<feature type="region of interest" description="Disordered" evidence="1">
    <location>
        <begin position="1"/>
        <end position="87"/>
    </location>
</feature>
<feature type="compositionally biased region" description="Pro residues" evidence="1">
    <location>
        <begin position="20"/>
        <end position="29"/>
    </location>
</feature>
<feature type="compositionally biased region" description="Basic and acidic residues" evidence="1">
    <location>
        <begin position="507"/>
        <end position="521"/>
    </location>
</feature>
<accession>A0A183BD19</accession>
<proteinExistence type="predicted"/>
<feature type="compositionally biased region" description="Polar residues" evidence="1">
    <location>
        <begin position="522"/>
        <end position="534"/>
    </location>
</feature>
<dbReference type="InterPro" id="IPR009224">
    <property type="entry name" value="SAMP"/>
</dbReference>
<evidence type="ECO:0000256" key="1">
    <source>
        <dbReference type="SAM" id="MobiDB-lite"/>
    </source>
</evidence>
<sequence>LHQLQLDDDFDGNTTDGFNLPPPPPPPMPATTDPDVESDFLQTPLMFSRGTSSYLSSGPLGTSPGGAFQSSPQSECSDPAVDGDGNLGILTDLETSAGSKCIVSPVDSVIEETTSAGFHSKRDASDFESDCPEGQVAIHTEEDDEDEVRLPFAEEGTPQDAISFVEDSALSERVRCAPFDWHAQQTPVIIASDGRVDEDDDEPGQAQILQQCIASAMPGNSSFTPLRTEFPATLPAPAAFASDITRTVAFVEEDDNDSVRNFAVEDTPFGTSTKASSLSDLIVSEAKSSAGDLFPDSSSHHNCGSLPQPDSDRHHLIDTAQHSVDRGSSSSSINGETSSDLLSEVIQSAMPKSFPTTTCDSRIPVTRTPATIITANSATTTVAVAPTSDGDCLQLYAVEGTPGADDLSGSSSVHDVCESAMHSFTSHSSSMHGLPATSPALASASYSIGSLEAVSAPPAPPRRTTSVLTNQRDPFAPTPAPNRPQATVAPMPQVARCPPTNRSNNMDQRRTSETEFSDVEKTTTPGRDLTNSGLLANVTDKDDASSFSSLLSIESVGLEHSLLQECISSAMPRPKVTGMLRKPQQIWSQLRTDFGLDESLPEQDESHLAQSGVPQSEEEDDRSGPVSEAAVLTRIKSDKKNGPLSAPLTQRSSALDSSGDSSRCSSVRPKSVPECRTDPNTTNMTGNVGRAPNTTRLAKSSGTAIHFLDDGSDGAPPRHPCSSSLATKSWTSPRLAPPHPHTSHGNDEKGTVSASSEISLPSGEFELDTYTHMHCSWKLDDHICSLKHFYYLFSH</sequence>